<feature type="region of interest" description="Disordered" evidence="1">
    <location>
        <begin position="25"/>
        <end position="46"/>
    </location>
</feature>
<evidence type="ECO:0008006" key="4">
    <source>
        <dbReference type="Google" id="ProtNLM"/>
    </source>
</evidence>
<keyword evidence="3" id="KW-1185">Reference proteome</keyword>
<gene>
    <name evidence="2" type="ORF">Aiant_15160</name>
</gene>
<feature type="compositionally biased region" description="Basic and acidic residues" evidence="1">
    <location>
        <begin position="26"/>
        <end position="40"/>
    </location>
</feature>
<protein>
    <recommendedName>
        <fullName evidence="4">Secreted protein</fullName>
    </recommendedName>
</protein>
<organism evidence="2 3">
    <name type="scientific">Actinoplanes ianthinogenes</name>
    <dbReference type="NCBI Taxonomy" id="122358"/>
    <lineage>
        <taxon>Bacteria</taxon>
        <taxon>Bacillati</taxon>
        <taxon>Actinomycetota</taxon>
        <taxon>Actinomycetes</taxon>
        <taxon>Micromonosporales</taxon>
        <taxon>Micromonosporaceae</taxon>
        <taxon>Actinoplanes</taxon>
    </lineage>
</organism>
<accession>A0ABN6C5V1</accession>
<name>A0ABN6C5V1_9ACTN</name>
<evidence type="ECO:0000313" key="2">
    <source>
        <dbReference type="EMBL" id="BCJ40859.1"/>
    </source>
</evidence>
<proteinExistence type="predicted"/>
<dbReference type="Proteomes" id="UP000676967">
    <property type="component" value="Chromosome"/>
</dbReference>
<evidence type="ECO:0000256" key="1">
    <source>
        <dbReference type="SAM" id="MobiDB-lite"/>
    </source>
</evidence>
<sequence>MRLTAYALGLIVFLGVGYLFGSQRKPAPEARPSADAHAGHEAGQVPGGLQITQGGYTLSPVTGRLTPGRPQTLVFRIVGPDSKPVTQFTGDLHLVVVRRDLTGFQHPRPTMAADGTWSASLTPGPPGQYRMVADFVPRARSDTYVLGADLPAAGDYQPVDLPKPTWETTVDGYTVTRAGEPQAGTASWMTVSVSKGGQPVTLEPYLGSYAHLIALRQGDLAYQHMHPQEGTVAGPDVTFDARVPSGGVYRLFLEFQHAGRVHLAEFTATTSSTHAHN</sequence>
<reference evidence="2 3" key="1">
    <citation type="submission" date="2020-08" db="EMBL/GenBank/DDBJ databases">
        <title>Whole genome shotgun sequence of Actinoplanes ianthinogenes NBRC 13996.</title>
        <authorList>
            <person name="Komaki H."/>
            <person name="Tamura T."/>
        </authorList>
    </citation>
    <scope>NUCLEOTIDE SEQUENCE [LARGE SCALE GENOMIC DNA]</scope>
    <source>
        <strain evidence="2 3">NBRC 13996</strain>
    </source>
</reference>
<dbReference type="EMBL" id="AP023356">
    <property type="protein sequence ID" value="BCJ40859.1"/>
    <property type="molecule type" value="Genomic_DNA"/>
</dbReference>
<evidence type="ECO:0000313" key="3">
    <source>
        <dbReference type="Proteomes" id="UP000676967"/>
    </source>
</evidence>